<reference evidence="1" key="1">
    <citation type="journal article" date="2015" name="Nature">
        <title>Complex archaea that bridge the gap between prokaryotes and eukaryotes.</title>
        <authorList>
            <person name="Spang A."/>
            <person name="Saw J.H."/>
            <person name="Jorgensen S.L."/>
            <person name="Zaremba-Niedzwiedzka K."/>
            <person name="Martijn J."/>
            <person name="Lind A.E."/>
            <person name="van Eijk R."/>
            <person name="Schleper C."/>
            <person name="Guy L."/>
            <person name="Ettema T.J."/>
        </authorList>
    </citation>
    <scope>NUCLEOTIDE SEQUENCE</scope>
</reference>
<name>A0A0F9J4N9_9ZZZZ</name>
<gene>
    <name evidence="1" type="ORF">LCGC14_1500770</name>
</gene>
<dbReference type="EMBL" id="LAZR01010887">
    <property type="protein sequence ID" value="KKM64503.1"/>
    <property type="molecule type" value="Genomic_DNA"/>
</dbReference>
<dbReference type="AlphaFoldDB" id="A0A0F9J4N9"/>
<comment type="caution">
    <text evidence="1">The sequence shown here is derived from an EMBL/GenBank/DDBJ whole genome shotgun (WGS) entry which is preliminary data.</text>
</comment>
<proteinExistence type="predicted"/>
<accession>A0A0F9J4N9</accession>
<organism evidence="1">
    <name type="scientific">marine sediment metagenome</name>
    <dbReference type="NCBI Taxonomy" id="412755"/>
    <lineage>
        <taxon>unclassified sequences</taxon>
        <taxon>metagenomes</taxon>
        <taxon>ecological metagenomes</taxon>
    </lineage>
</organism>
<feature type="non-terminal residue" evidence="1">
    <location>
        <position position="1"/>
    </location>
</feature>
<protein>
    <submittedName>
        <fullName evidence="1">Uncharacterized protein</fullName>
    </submittedName>
</protein>
<sequence length="41" mass="5027">LNNSWKVRGYVEDDTLERKYEMQQSRPAKEETYVKRIYNTS</sequence>
<evidence type="ECO:0000313" key="1">
    <source>
        <dbReference type="EMBL" id="KKM64503.1"/>
    </source>
</evidence>